<feature type="signal peptide" evidence="9">
    <location>
        <begin position="1"/>
        <end position="15"/>
    </location>
</feature>
<protein>
    <recommendedName>
        <fullName evidence="10">Peptidase A1 domain-containing protein</fullName>
    </recommendedName>
</protein>
<gene>
    <name evidence="11" type="ORF">FisN_2Hh320</name>
</gene>
<name>A0A1Z5KL28_FISSO</name>
<comment type="similarity">
    <text evidence="2">Belongs to the peptidase A1 family.</text>
</comment>
<dbReference type="AlphaFoldDB" id="A0A1Z5KL28"/>
<keyword evidence="12" id="KW-1185">Reference proteome</keyword>
<keyword evidence="5 9" id="KW-0732">Signal</keyword>
<dbReference type="GO" id="GO:0004190">
    <property type="term" value="F:aspartic-type endopeptidase activity"/>
    <property type="evidence" value="ECO:0007669"/>
    <property type="project" value="InterPro"/>
</dbReference>
<feature type="chain" id="PRO_5012306410" description="Peptidase A1 domain-containing protein" evidence="9">
    <location>
        <begin position="16"/>
        <end position="590"/>
    </location>
</feature>
<dbReference type="GO" id="GO:0006508">
    <property type="term" value="P:proteolysis"/>
    <property type="evidence" value="ECO:0007669"/>
    <property type="project" value="UniProtKB-KW"/>
</dbReference>
<sequence>MFVTLFILHLHLALGLVQIPLFPEHVIRQRNRRLDGETSAAEEEGHATQVDALYQGYGTHYVDLWCGTPPQRQTVILNTGGPGTAFPCSDCHDCGIDYHVDNYFQEENSISFRQVSCDECFLGTKSSDDPSKQCYCQFGVSYMEGSSWRAKESLDHCYIGGLHNRPISVDDGGHDDLDPEHAVAFAFDLLFGCQTSITGLFIEQLADGILGMDNSDKSFWHQMYEAHMMEEEKFSLCYSRQPHVNRSGTESGAMTLGGTDDRLHLTPMVFTFHDEDWGRSYGVLIRKVYLREGGGGDSINSTDPSLKIIQVDVSEEALNQGPVIIESGTTDTYLTSKLAEPFQQAWKSVTGSAYNNRAVYLSYEQIQKLPTIILQLQGAIELNKEVGDPNKVVSLAGNLDPEHPYDVLLALPPTHYMELSEATGAYYARFNMEEPPQSGSLLGANAIMGHDVLFDAKNHRVGWAESHCDYTHLVEKEGFAPSGNVPPNFSPVAAPVNPLSPVTAPTKEKKQYPAQTGGESSNATCGAFCKLLWIFVAGFVASVFVIRQGKFGILTERVRRLTGGSEYQHMFPNEYSTGHELELHEASRYT</sequence>
<keyword evidence="8" id="KW-0472">Membrane</keyword>
<dbReference type="GO" id="GO:0016020">
    <property type="term" value="C:membrane"/>
    <property type="evidence" value="ECO:0007669"/>
    <property type="project" value="UniProtKB-SubCell"/>
</dbReference>
<evidence type="ECO:0000256" key="1">
    <source>
        <dbReference type="ARBA" id="ARBA00004370"/>
    </source>
</evidence>
<dbReference type="InterPro" id="IPR021109">
    <property type="entry name" value="Peptidase_aspartic_dom_sf"/>
</dbReference>
<dbReference type="PROSITE" id="PS51767">
    <property type="entry name" value="PEPTIDASE_A1"/>
    <property type="match status" value="1"/>
</dbReference>
<dbReference type="Proteomes" id="UP000198406">
    <property type="component" value="Unassembled WGS sequence"/>
</dbReference>
<evidence type="ECO:0000313" key="11">
    <source>
        <dbReference type="EMBL" id="GAX26731.1"/>
    </source>
</evidence>
<evidence type="ECO:0000259" key="10">
    <source>
        <dbReference type="PROSITE" id="PS51767"/>
    </source>
</evidence>
<keyword evidence="3" id="KW-0645">Protease</keyword>
<comment type="subcellular location">
    <subcellularLocation>
        <location evidence="1">Membrane</location>
    </subcellularLocation>
</comment>
<dbReference type="InParanoid" id="A0A1Z5KL28"/>
<evidence type="ECO:0000256" key="3">
    <source>
        <dbReference type="ARBA" id="ARBA00022670"/>
    </source>
</evidence>
<evidence type="ECO:0000313" key="12">
    <source>
        <dbReference type="Proteomes" id="UP000198406"/>
    </source>
</evidence>
<evidence type="ECO:0000256" key="2">
    <source>
        <dbReference type="ARBA" id="ARBA00007447"/>
    </source>
</evidence>
<dbReference type="OrthoDB" id="2747330at2759"/>
<dbReference type="InterPro" id="IPR033121">
    <property type="entry name" value="PEPTIDASE_A1"/>
</dbReference>
<dbReference type="PANTHER" id="PTHR13683">
    <property type="entry name" value="ASPARTYL PROTEASES"/>
    <property type="match status" value="1"/>
</dbReference>
<dbReference type="InterPro" id="IPR032861">
    <property type="entry name" value="TAXi_N"/>
</dbReference>
<dbReference type="EMBL" id="BDSP01000251">
    <property type="protein sequence ID" value="GAX26731.1"/>
    <property type="molecule type" value="Genomic_DNA"/>
</dbReference>
<dbReference type="Pfam" id="PF14543">
    <property type="entry name" value="TAXi_N"/>
    <property type="match status" value="1"/>
</dbReference>
<dbReference type="PANTHER" id="PTHR13683:SF375">
    <property type="entry name" value="PEPTIDASE A1 DOMAIN-CONTAINING PROTEIN"/>
    <property type="match status" value="1"/>
</dbReference>
<evidence type="ECO:0000256" key="5">
    <source>
        <dbReference type="ARBA" id="ARBA00022729"/>
    </source>
</evidence>
<dbReference type="FunFam" id="2.40.70.10:FF:000225">
    <property type="entry name" value="Predicted protein"/>
    <property type="match status" value="1"/>
</dbReference>
<comment type="caution">
    <text evidence="11">The sequence shown here is derived from an EMBL/GenBank/DDBJ whole genome shotgun (WGS) entry which is preliminary data.</text>
</comment>
<evidence type="ECO:0000256" key="7">
    <source>
        <dbReference type="ARBA" id="ARBA00022989"/>
    </source>
</evidence>
<proteinExistence type="inferred from homology"/>
<evidence type="ECO:0000256" key="9">
    <source>
        <dbReference type="SAM" id="SignalP"/>
    </source>
</evidence>
<keyword evidence="7" id="KW-1133">Transmembrane helix</keyword>
<evidence type="ECO:0000256" key="6">
    <source>
        <dbReference type="ARBA" id="ARBA00022801"/>
    </source>
</evidence>
<feature type="domain" description="Peptidase A1" evidence="10">
    <location>
        <begin position="60"/>
        <end position="464"/>
    </location>
</feature>
<reference evidence="11 12" key="1">
    <citation type="journal article" date="2015" name="Plant Cell">
        <title>Oil accumulation by the oleaginous diatom Fistulifera solaris as revealed by the genome and transcriptome.</title>
        <authorList>
            <person name="Tanaka T."/>
            <person name="Maeda Y."/>
            <person name="Veluchamy A."/>
            <person name="Tanaka M."/>
            <person name="Abida H."/>
            <person name="Marechal E."/>
            <person name="Bowler C."/>
            <person name="Muto M."/>
            <person name="Sunaga Y."/>
            <person name="Tanaka M."/>
            <person name="Yoshino T."/>
            <person name="Taniguchi T."/>
            <person name="Fukuda Y."/>
            <person name="Nemoto M."/>
            <person name="Matsumoto M."/>
            <person name="Wong P.S."/>
            <person name="Aburatani S."/>
            <person name="Fujibuchi W."/>
        </authorList>
    </citation>
    <scope>NUCLEOTIDE SEQUENCE [LARGE SCALE GENOMIC DNA]</scope>
    <source>
        <strain evidence="11 12">JPCC DA0580</strain>
    </source>
</reference>
<organism evidence="11 12">
    <name type="scientific">Fistulifera solaris</name>
    <name type="common">Oleaginous diatom</name>
    <dbReference type="NCBI Taxonomy" id="1519565"/>
    <lineage>
        <taxon>Eukaryota</taxon>
        <taxon>Sar</taxon>
        <taxon>Stramenopiles</taxon>
        <taxon>Ochrophyta</taxon>
        <taxon>Bacillariophyta</taxon>
        <taxon>Bacillariophyceae</taxon>
        <taxon>Bacillariophycidae</taxon>
        <taxon>Naviculales</taxon>
        <taxon>Naviculaceae</taxon>
        <taxon>Fistulifera</taxon>
    </lineage>
</organism>
<keyword evidence="6" id="KW-0378">Hydrolase</keyword>
<evidence type="ECO:0000256" key="8">
    <source>
        <dbReference type="ARBA" id="ARBA00023136"/>
    </source>
</evidence>
<dbReference type="Gene3D" id="2.40.70.10">
    <property type="entry name" value="Acid Proteases"/>
    <property type="match status" value="2"/>
</dbReference>
<dbReference type="SUPFAM" id="SSF50630">
    <property type="entry name" value="Acid proteases"/>
    <property type="match status" value="1"/>
</dbReference>
<dbReference type="InterPro" id="IPR001461">
    <property type="entry name" value="Aspartic_peptidase_A1"/>
</dbReference>
<keyword evidence="4" id="KW-0812">Transmembrane</keyword>
<accession>A0A1Z5KL28</accession>
<evidence type="ECO:0000256" key="4">
    <source>
        <dbReference type="ARBA" id="ARBA00022692"/>
    </source>
</evidence>